<feature type="chain" id="PRO_5028845087" evidence="1">
    <location>
        <begin position="23"/>
        <end position="153"/>
    </location>
</feature>
<dbReference type="EMBL" id="MT747588">
    <property type="protein sequence ID" value="QNH72522.1"/>
    <property type="molecule type" value="mRNA"/>
</dbReference>
<keyword evidence="1" id="KW-0732">Signal</keyword>
<evidence type="ECO:0000313" key="3">
    <source>
        <dbReference type="EMBL" id="QNH72522.1"/>
    </source>
</evidence>
<proteinExistence type="evidence at transcript level"/>
<evidence type="ECO:0000256" key="1">
    <source>
        <dbReference type="SAM" id="SignalP"/>
    </source>
</evidence>
<dbReference type="Gene3D" id="1.10.10.1940">
    <property type="match status" value="1"/>
</dbReference>
<organism evidence="3">
    <name type="scientific">Ceriantheomorphe brasiliensis</name>
    <dbReference type="NCBI Taxonomy" id="1048506"/>
    <lineage>
        <taxon>Eukaryota</taxon>
        <taxon>Metazoa</taxon>
        <taxon>Cnidaria</taxon>
        <taxon>Anthozoa</taxon>
        <taxon>Ceriantharia</taxon>
        <taxon>Spirularia</taxon>
        <taxon>Cerianthidae</taxon>
        <taxon>Ceriantheomorphe</taxon>
    </lineage>
</organism>
<feature type="domain" description="ShKT" evidence="2">
    <location>
        <begin position="23"/>
        <end position="59"/>
    </location>
</feature>
<evidence type="ECO:0000259" key="2">
    <source>
        <dbReference type="Pfam" id="PF01549"/>
    </source>
</evidence>
<feature type="signal peptide" evidence="1">
    <location>
        <begin position="1"/>
        <end position="22"/>
    </location>
</feature>
<accession>A0A7G7WZ33</accession>
<dbReference type="AlphaFoldDB" id="A0A7G7WZ33"/>
<name>A0A7G7WZ33_9CNID</name>
<dbReference type="InterPro" id="IPR003582">
    <property type="entry name" value="ShKT_dom"/>
</dbReference>
<dbReference type="Pfam" id="PF01549">
    <property type="entry name" value="ShK"/>
    <property type="match status" value="1"/>
</dbReference>
<reference evidence="3" key="2">
    <citation type="submission" date="2020-07" db="EMBL/GenBank/DDBJ databases">
        <authorList>
            <person name="Klompen A.L."/>
            <person name="Macrander J."/>
            <person name="Reitzel A.M."/>
            <person name="Stampar S.N."/>
        </authorList>
    </citation>
    <scope>NUCLEOTIDE SEQUENCE</scope>
</reference>
<sequence>MQSFVIFTTTVLLAFMLSGVSGGCTEDKNKYCCTWASKGYCSNENYREYMEQTCCLSCNASESINIPPPPETCVYKGKHYPINERFIPDDCSGVCKCKGNKGFGCVSLCPPVGMKCKPGMELEYYRQPVGDSGCFCERPRCKRVDKNRIENNN</sequence>
<protein>
    <submittedName>
        <fullName evidence="3">Toxin candidate TRINITY_DN5150_c0_g1_i1</fullName>
    </submittedName>
</protein>
<reference evidence="3" key="1">
    <citation type="journal article" date="2020" name="Mar. Drugs">
        <title>Transcriptomic Analysis of Four Cerianthid (Cnidaria, Ceriantharia) Venoms.</title>
        <authorList>
            <person name="Klompen A.M.L."/>
            <person name="Macrander J."/>
            <person name="Reitzel A.M."/>
            <person name="Stampar S.N."/>
        </authorList>
    </citation>
    <scope>NUCLEOTIDE SEQUENCE</scope>
</reference>